<comment type="caution">
    <text evidence="1">The sequence shown here is derived from an EMBL/GenBank/DDBJ whole genome shotgun (WGS) entry which is preliminary data.</text>
</comment>
<evidence type="ECO:0000313" key="2">
    <source>
        <dbReference type="Proteomes" id="UP000692954"/>
    </source>
</evidence>
<dbReference type="EMBL" id="CAJJDN010000094">
    <property type="protein sequence ID" value="CAD8109621.1"/>
    <property type="molecule type" value="Genomic_DNA"/>
</dbReference>
<protein>
    <submittedName>
        <fullName evidence="1">Uncharacterized protein</fullName>
    </submittedName>
</protein>
<name>A0A8S1Q499_9CILI</name>
<accession>A0A8S1Q499</accession>
<reference evidence="1" key="1">
    <citation type="submission" date="2021-01" db="EMBL/GenBank/DDBJ databases">
        <authorList>
            <consortium name="Genoscope - CEA"/>
            <person name="William W."/>
        </authorList>
    </citation>
    <scope>NUCLEOTIDE SEQUENCE</scope>
</reference>
<gene>
    <name evidence="1" type="ORF">PSON_ATCC_30995.1.T0940037</name>
</gene>
<organism evidence="1 2">
    <name type="scientific">Paramecium sonneborni</name>
    <dbReference type="NCBI Taxonomy" id="65129"/>
    <lineage>
        <taxon>Eukaryota</taxon>
        <taxon>Sar</taxon>
        <taxon>Alveolata</taxon>
        <taxon>Ciliophora</taxon>
        <taxon>Intramacronucleata</taxon>
        <taxon>Oligohymenophorea</taxon>
        <taxon>Peniculida</taxon>
        <taxon>Parameciidae</taxon>
        <taxon>Paramecium</taxon>
    </lineage>
</organism>
<evidence type="ECO:0000313" key="1">
    <source>
        <dbReference type="EMBL" id="CAD8109621.1"/>
    </source>
</evidence>
<dbReference type="AlphaFoldDB" id="A0A8S1Q499"/>
<keyword evidence="2" id="KW-1185">Reference proteome</keyword>
<sequence length="94" mass="11414">MQEKRELKNIQKMKQLKKRQLILKILMKLLQNEELQTAVIHNVAEFQFRFLLVQQIGNQDIPWQFNFTDICQQLETQIIETINPQLPQLEVYQY</sequence>
<dbReference type="Proteomes" id="UP000692954">
    <property type="component" value="Unassembled WGS sequence"/>
</dbReference>
<proteinExistence type="predicted"/>